<dbReference type="Proteomes" id="UP000005237">
    <property type="component" value="Unassembled WGS sequence"/>
</dbReference>
<accession>A0A8R1E965</accession>
<feature type="region of interest" description="Disordered" evidence="1">
    <location>
        <begin position="25"/>
        <end position="44"/>
    </location>
</feature>
<protein>
    <submittedName>
        <fullName evidence="2">Uncharacterized protein</fullName>
    </submittedName>
</protein>
<reference evidence="3" key="1">
    <citation type="submission" date="2010-08" db="EMBL/GenBank/DDBJ databases">
        <authorList>
            <consortium name="Caenorhabditis japonica Sequencing Consortium"/>
            <person name="Wilson R.K."/>
        </authorList>
    </citation>
    <scope>NUCLEOTIDE SEQUENCE [LARGE SCALE GENOMIC DNA]</scope>
    <source>
        <strain evidence="3">DF5081</strain>
    </source>
</reference>
<reference evidence="2" key="2">
    <citation type="submission" date="2022-06" db="UniProtKB">
        <authorList>
            <consortium name="EnsemblMetazoa"/>
        </authorList>
    </citation>
    <scope>IDENTIFICATION</scope>
    <source>
        <strain evidence="2">DF5081</strain>
    </source>
</reference>
<proteinExistence type="predicted"/>
<evidence type="ECO:0000313" key="2">
    <source>
        <dbReference type="EnsemblMetazoa" id="CJA30943.1"/>
    </source>
</evidence>
<evidence type="ECO:0000256" key="1">
    <source>
        <dbReference type="SAM" id="MobiDB-lite"/>
    </source>
</evidence>
<name>A0A8R1E965_CAEJA</name>
<sequence length="44" mass="4996">MDYAWKHFQIEYVLPIGLRAQEKWSSEGCGEKKGNVPDKTAQGV</sequence>
<feature type="compositionally biased region" description="Basic and acidic residues" evidence="1">
    <location>
        <begin position="25"/>
        <end position="36"/>
    </location>
</feature>
<evidence type="ECO:0000313" key="3">
    <source>
        <dbReference type="Proteomes" id="UP000005237"/>
    </source>
</evidence>
<keyword evidence="3" id="KW-1185">Reference proteome</keyword>
<organism evidence="2 3">
    <name type="scientific">Caenorhabditis japonica</name>
    <dbReference type="NCBI Taxonomy" id="281687"/>
    <lineage>
        <taxon>Eukaryota</taxon>
        <taxon>Metazoa</taxon>
        <taxon>Ecdysozoa</taxon>
        <taxon>Nematoda</taxon>
        <taxon>Chromadorea</taxon>
        <taxon>Rhabditida</taxon>
        <taxon>Rhabditina</taxon>
        <taxon>Rhabditomorpha</taxon>
        <taxon>Rhabditoidea</taxon>
        <taxon>Rhabditidae</taxon>
        <taxon>Peloderinae</taxon>
        <taxon>Caenorhabditis</taxon>
    </lineage>
</organism>
<dbReference type="AlphaFoldDB" id="A0A8R1E965"/>
<dbReference type="EnsemblMetazoa" id="CJA30943.1">
    <property type="protein sequence ID" value="CJA30943.1"/>
    <property type="gene ID" value="WBGene00206790"/>
</dbReference>